<dbReference type="InterPro" id="IPR018958">
    <property type="entry name" value="Knr4/Smi1-like_dom"/>
</dbReference>
<feature type="region of interest" description="Disordered" evidence="1">
    <location>
        <begin position="78"/>
        <end position="117"/>
    </location>
</feature>
<dbReference type="SMART" id="SM00860">
    <property type="entry name" value="SMI1_KNR4"/>
    <property type="match status" value="1"/>
</dbReference>
<dbReference type="Pfam" id="PF09346">
    <property type="entry name" value="SMI1_KNR4"/>
    <property type="match status" value="1"/>
</dbReference>
<accession>A0A9W8ZAR4</accession>
<evidence type="ECO:0000259" key="2">
    <source>
        <dbReference type="SMART" id="SM00860"/>
    </source>
</evidence>
<sequence length="568" mass="65046">MSALPPFSRTKALQCQQSDFYYMATRMALQFAILGQTQLARRIVSKLNDYDYFHGHHVALLPLHLLWMQQGMWPEGEEERARESIMEDRKRQTEKAGEQEEQERAGNHARIETQGRPVTRSDVKIKVEKLASDWAKSWYWPDRLRTPLEELHWRKSNKTKGIAPDPSTMTPSEAHAAIQEIMTAVKNMEPKEHKYVQTGVVAMDVSSALVNALDIRLRFEWQDDHLEGIERLPTVDEILAMIAKNLNSNQQVETLAQSQRAWRILSRGALAEILDIDAKKLGAYAKEAEQIIDERLTNGRQQPAESTVLEILQKIDRNSRTNPKAERGSSSLHFDSDKTLFRDPATAQQIKETERSLGTQLPADYKEFLSVTNGFGPAFSGIILEPPLSPLSDIRWLKDDEDYFTDLYLDMPGRVFMSIRPRGFDGEPDWTKVGKAVQVGSEDIFELWLIRPRVVEDVKTRVNLILNREDNDYDEKAKASLRHMVEDFAGSWEEFLALDWAFLTWASGGMASMQAYPSFKAYLMHVAENGVKDDGDALSERNFIGYSMLRADSTSRRVGIHDDRWQQL</sequence>
<dbReference type="EMBL" id="JAPEVA010000067">
    <property type="protein sequence ID" value="KAJ4401904.1"/>
    <property type="molecule type" value="Genomic_DNA"/>
</dbReference>
<name>A0A9W8ZAR4_9PLEO</name>
<feature type="compositionally biased region" description="Basic and acidic residues" evidence="1">
    <location>
        <begin position="79"/>
        <end position="117"/>
    </location>
</feature>
<organism evidence="3 4">
    <name type="scientific">Didymella pomorum</name>
    <dbReference type="NCBI Taxonomy" id="749634"/>
    <lineage>
        <taxon>Eukaryota</taxon>
        <taxon>Fungi</taxon>
        <taxon>Dikarya</taxon>
        <taxon>Ascomycota</taxon>
        <taxon>Pezizomycotina</taxon>
        <taxon>Dothideomycetes</taxon>
        <taxon>Pleosporomycetidae</taxon>
        <taxon>Pleosporales</taxon>
        <taxon>Pleosporineae</taxon>
        <taxon>Didymellaceae</taxon>
        <taxon>Didymella</taxon>
    </lineage>
</organism>
<evidence type="ECO:0000256" key="1">
    <source>
        <dbReference type="SAM" id="MobiDB-lite"/>
    </source>
</evidence>
<reference evidence="3" key="1">
    <citation type="submission" date="2022-10" db="EMBL/GenBank/DDBJ databases">
        <title>Tapping the CABI collections for fungal endophytes: first genome assemblies for Collariella, Neodidymelliopsis, Ascochyta clinopodiicola, Didymella pomorum, Didymosphaeria variabile, Neocosmospora piperis and Neocucurbitaria cava.</title>
        <authorList>
            <person name="Hill R."/>
        </authorList>
    </citation>
    <scope>NUCLEOTIDE SEQUENCE</scope>
    <source>
        <strain evidence="3">IMI 355091</strain>
    </source>
</reference>
<evidence type="ECO:0000313" key="4">
    <source>
        <dbReference type="Proteomes" id="UP001140510"/>
    </source>
</evidence>
<gene>
    <name evidence="3" type="primary">RRF1_2</name>
    <name evidence="3" type="ORF">N0V91_007557</name>
</gene>
<keyword evidence="4" id="KW-1185">Reference proteome</keyword>
<feature type="region of interest" description="Disordered" evidence="1">
    <location>
        <begin position="319"/>
        <end position="338"/>
    </location>
</feature>
<dbReference type="InterPro" id="IPR037883">
    <property type="entry name" value="Knr4/Smi1-like_sf"/>
</dbReference>
<protein>
    <submittedName>
        <fullName evidence="3">Ribosome-recycling factor</fullName>
    </submittedName>
</protein>
<comment type="caution">
    <text evidence="3">The sequence shown here is derived from an EMBL/GenBank/DDBJ whole genome shotgun (WGS) entry which is preliminary data.</text>
</comment>
<feature type="domain" description="Knr4/Smi1-like" evidence="2">
    <location>
        <begin position="344"/>
        <end position="451"/>
    </location>
</feature>
<dbReference type="AlphaFoldDB" id="A0A9W8ZAR4"/>
<proteinExistence type="predicted"/>
<dbReference type="Proteomes" id="UP001140510">
    <property type="component" value="Unassembled WGS sequence"/>
</dbReference>
<dbReference type="Gene3D" id="3.40.1580.10">
    <property type="entry name" value="SMI1/KNR4-like"/>
    <property type="match status" value="1"/>
</dbReference>
<evidence type="ECO:0000313" key="3">
    <source>
        <dbReference type="EMBL" id="KAJ4401904.1"/>
    </source>
</evidence>
<dbReference type="OrthoDB" id="2788868at2759"/>
<dbReference type="SUPFAM" id="SSF160631">
    <property type="entry name" value="SMI1/KNR4-like"/>
    <property type="match status" value="1"/>
</dbReference>